<evidence type="ECO:0000313" key="8">
    <source>
        <dbReference type="Proteomes" id="UP000094463"/>
    </source>
</evidence>
<dbReference type="Gene3D" id="3.40.50.300">
    <property type="entry name" value="P-loop containing nucleotide triphosphate hydrolases"/>
    <property type="match status" value="1"/>
</dbReference>
<organism evidence="7 8">
    <name type="scientific">Salisediminibacterium beveridgei</name>
    <dbReference type="NCBI Taxonomy" id="632773"/>
    <lineage>
        <taxon>Bacteria</taxon>
        <taxon>Bacillati</taxon>
        <taxon>Bacillota</taxon>
        <taxon>Bacilli</taxon>
        <taxon>Bacillales</taxon>
        <taxon>Bacillaceae</taxon>
        <taxon>Salisediminibacterium</taxon>
    </lineage>
</organism>
<keyword evidence="5" id="KW-0829">Tyrosine-protein kinase</keyword>
<feature type="domain" description="AAA" evidence="6">
    <location>
        <begin position="31"/>
        <end position="167"/>
    </location>
</feature>
<gene>
    <name evidence="7" type="primary">cpsD</name>
    <name evidence="7" type="ORF">BBEV_0284</name>
</gene>
<evidence type="ECO:0000256" key="4">
    <source>
        <dbReference type="ARBA" id="ARBA00022840"/>
    </source>
</evidence>
<dbReference type="OrthoDB" id="9794577at2"/>
<evidence type="ECO:0000256" key="2">
    <source>
        <dbReference type="ARBA" id="ARBA00022741"/>
    </source>
</evidence>
<protein>
    <submittedName>
        <fullName evidence="7">Capsular polysaccharide biosynthesis protein</fullName>
        <ecNumber evidence="7">2.7.10.2</ecNumber>
    </submittedName>
</protein>
<dbReference type="InterPro" id="IPR005702">
    <property type="entry name" value="Wzc-like_C"/>
</dbReference>
<evidence type="ECO:0000259" key="6">
    <source>
        <dbReference type="Pfam" id="PF13614"/>
    </source>
</evidence>
<dbReference type="InterPro" id="IPR027417">
    <property type="entry name" value="P-loop_NTPase"/>
</dbReference>
<dbReference type="AlphaFoldDB" id="A0A1D7QRN7"/>
<dbReference type="CDD" id="cd05387">
    <property type="entry name" value="BY-kinase"/>
    <property type="match status" value="1"/>
</dbReference>
<dbReference type="SUPFAM" id="SSF52540">
    <property type="entry name" value="P-loop containing nucleoside triphosphate hydrolases"/>
    <property type="match status" value="1"/>
</dbReference>
<dbReference type="EMBL" id="CP012502">
    <property type="protein sequence ID" value="AOM81678.1"/>
    <property type="molecule type" value="Genomic_DNA"/>
</dbReference>
<dbReference type="Proteomes" id="UP000094463">
    <property type="component" value="Chromosome"/>
</dbReference>
<keyword evidence="4" id="KW-0067">ATP-binding</keyword>
<keyword evidence="8" id="KW-1185">Reference proteome</keyword>
<proteinExistence type="predicted"/>
<dbReference type="GO" id="GO:0005524">
    <property type="term" value="F:ATP binding"/>
    <property type="evidence" value="ECO:0007669"/>
    <property type="project" value="UniProtKB-KW"/>
</dbReference>
<dbReference type="PANTHER" id="PTHR32309:SF31">
    <property type="entry name" value="CAPSULAR EXOPOLYSACCHARIDE FAMILY"/>
    <property type="match status" value="1"/>
</dbReference>
<evidence type="ECO:0000256" key="5">
    <source>
        <dbReference type="ARBA" id="ARBA00023137"/>
    </source>
</evidence>
<evidence type="ECO:0000313" key="7">
    <source>
        <dbReference type="EMBL" id="AOM81678.1"/>
    </source>
</evidence>
<accession>A0A1D7QRN7</accession>
<sequence length="199" mass="21773">MITNKPNQQEQIRLLRSKLIHQEHVPERLLMTSTRGGEGKTTVASALGASLAAINCKTIVVHADLRERKEEAEMAHEKGLSDFLSGKLSKDQLIKQGEVGSNDVIHAGTATPFSTELLEGGAFHDLMEELKEAYDMVIVDGPPVIQVSDSIPLMAICDAAVLAVEHQKTREDEVLDVSKQLQNYDVKVLGAVMTKVKSF</sequence>
<dbReference type="InterPro" id="IPR050445">
    <property type="entry name" value="Bact_polysacc_biosynth/exp"/>
</dbReference>
<dbReference type="GO" id="GO:0004715">
    <property type="term" value="F:non-membrane spanning protein tyrosine kinase activity"/>
    <property type="evidence" value="ECO:0007669"/>
    <property type="project" value="UniProtKB-EC"/>
</dbReference>
<dbReference type="EC" id="2.7.10.2" evidence="7"/>
<dbReference type="STRING" id="632773.BBEV_0284"/>
<dbReference type="RefSeq" id="WP_069363830.1">
    <property type="nucleotide sequence ID" value="NZ_CP012502.1"/>
</dbReference>
<evidence type="ECO:0000256" key="3">
    <source>
        <dbReference type="ARBA" id="ARBA00022777"/>
    </source>
</evidence>
<dbReference type="KEGG" id="bbev:BBEV_0284"/>
<dbReference type="Pfam" id="PF13614">
    <property type="entry name" value="AAA_31"/>
    <property type="match status" value="1"/>
</dbReference>
<dbReference type="NCBIfam" id="TIGR01007">
    <property type="entry name" value="eps_fam"/>
    <property type="match status" value="1"/>
</dbReference>
<keyword evidence="3" id="KW-0418">Kinase</keyword>
<keyword evidence="1 7" id="KW-0808">Transferase</keyword>
<keyword evidence="2" id="KW-0547">Nucleotide-binding</keyword>
<evidence type="ECO:0000256" key="1">
    <source>
        <dbReference type="ARBA" id="ARBA00022679"/>
    </source>
</evidence>
<dbReference type="InterPro" id="IPR025669">
    <property type="entry name" value="AAA_dom"/>
</dbReference>
<reference evidence="7 8" key="1">
    <citation type="submission" date="2015-08" db="EMBL/GenBank/DDBJ databases">
        <title>The complete genome sequence of Bacillus beveridgei MLTeJB.</title>
        <authorList>
            <person name="Hanson T.E."/>
            <person name="Mesa C."/>
            <person name="Basesman S.M."/>
            <person name="Oremland R.S."/>
        </authorList>
    </citation>
    <scope>NUCLEOTIDE SEQUENCE [LARGE SCALE GENOMIC DNA]</scope>
    <source>
        <strain evidence="7 8">MLTeJB</strain>
    </source>
</reference>
<dbReference type="PANTHER" id="PTHR32309">
    <property type="entry name" value="TYROSINE-PROTEIN KINASE"/>
    <property type="match status" value="1"/>
</dbReference>
<name>A0A1D7QRN7_9BACI</name>